<evidence type="ECO:0000313" key="2">
    <source>
        <dbReference type="EMBL" id="BDI31405.1"/>
    </source>
</evidence>
<dbReference type="HAMAP" id="MF_01270">
    <property type="entry name" value="AnhMurNAc_kinase"/>
    <property type="match status" value="1"/>
</dbReference>
<keyword evidence="1" id="KW-0547">Nucleotide-binding</keyword>
<dbReference type="AlphaFoldDB" id="A0A402CYD5"/>
<keyword evidence="3" id="KW-1185">Reference proteome</keyword>
<keyword evidence="1" id="KW-0067">ATP-binding</keyword>
<comment type="pathway">
    <text evidence="1">Cell wall biogenesis; peptidoglycan recycling.</text>
</comment>
<dbReference type="EMBL" id="AP025739">
    <property type="protein sequence ID" value="BDI31405.1"/>
    <property type="molecule type" value="Genomic_DNA"/>
</dbReference>
<dbReference type="GO" id="GO:0005524">
    <property type="term" value="F:ATP binding"/>
    <property type="evidence" value="ECO:0007669"/>
    <property type="project" value="UniProtKB-UniRule"/>
</dbReference>
<dbReference type="GO" id="GO:0006040">
    <property type="term" value="P:amino sugar metabolic process"/>
    <property type="evidence" value="ECO:0007669"/>
    <property type="project" value="InterPro"/>
</dbReference>
<protein>
    <recommendedName>
        <fullName evidence="1">Anhydro-N-acetylmuramic acid kinase</fullName>
        <ecNumber evidence="1">2.7.1.170</ecNumber>
    </recommendedName>
    <alternativeName>
        <fullName evidence="1">AnhMurNAc kinase</fullName>
    </alternativeName>
</protein>
<evidence type="ECO:0000256" key="1">
    <source>
        <dbReference type="HAMAP-Rule" id="MF_01270"/>
    </source>
</evidence>
<comment type="catalytic activity">
    <reaction evidence="1">
        <text>1,6-anhydro-N-acetyl-beta-muramate + ATP + H2O = N-acetyl-D-muramate 6-phosphate + ADP + H(+)</text>
        <dbReference type="Rhea" id="RHEA:24952"/>
        <dbReference type="ChEBI" id="CHEBI:15377"/>
        <dbReference type="ChEBI" id="CHEBI:15378"/>
        <dbReference type="ChEBI" id="CHEBI:30616"/>
        <dbReference type="ChEBI" id="CHEBI:58690"/>
        <dbReference type="ChEBI" id="CHEBI:58722"/>
        <dbReference type="ChEBI" id="CHEBI:456216"/>
        <dbReference type="EC" id="2.7.1.170"/>
    </reaction>
</comment>
<keyword evidence="1" id="KW-0119">Carbohydrate metabolism</keyword>
<dbReference type="PANTHER" id="PTHR30605">
    <property type="entry name" value="ANHYDRO-N-ACETYLMURAMIC ACID KINASE"/>
    <property type="match status" value="1"/>
</dbReference>
<dbReference type="GO" id="GO:0009254">
    <property type="term" value="P:peptidoglycan turnover"/>
    <property type="evidence" value="ECO:0007669"/>
    <property type="project" value="UniProtKB-UniRule"/>
</dbReference>
<reference evidence="2 3" key="1">
    <citation type="journal article" date="2019" name="Int. J. Syst. Evol. Microbiol.">
        <title>Capsulimonas corticalis gen. nov., sp. nov., an aerobic capsulated bacterium, of a novel bacterial order, Capsulimonadales ord. nov., of the class Armatimonadia of the phylum Armatimonadetes.</title>
        <authorList>
            <person name="Li J."/>
            <person name="Kudo C."/>
            <person name="Tonouchi A."/>
        </authorList>
    </citation>
    <scope>NUCLEOTIDE SEQUENCE [LARGE SCALE GENOMIC DNA]</scope>
    <source>
        <strain evidence="2 3">AX-7</strain>
    </source>
</reference>
<proteinExistence type="inferred from homology"/>
<dbReference type="GO" id="GO:0016773">
    <property type="term" value="F:phosphotransferase activity, alcohol group as acceptor"/>
    <property type="evidence" value="ECO:0007669"/>
    <property type="project" value="UniProtKB-UniRule"/>
</dbReference>
<dbReference type="InterPro" id="IPR005338">
    <property type="entry name" value="Anhydro_N_Ac-Mur_kinase"/>
</dbReference>
<dbReference type="GO" id="GO:0016301">
    <property type="term" value="F:kinase activity"/>
    <property type="evidence" value="ECO:0007669"/>
    <property type="project" value="UniProtKB-KW"/>
</dbReference>
<dbReference type="Gene3D" id="3.30.420.40">
    <property type="match status" value="2"/>
</dbReference>
<dbReference type="KEGG" id="ccot:CCAX7_34560"/>
<dbReference type="OrthoDB" id="9763949at2"/>
<dbReference type="GO" id="GO:0097175">
    <property type="term" value="P:1,6-anhydro-N-acetyl-beta-muramic acid catabolic process"/>
    <property type="evidence" value="ECO:0007669"/>
    <property type="project" value="UniProtKB-UniRule"/>
</dbReference>
<comment type="pathway">
    <text evidence="1">Amino-sugar metabolism; 1,6-anhydro-N-acetylmuramate degradation.</text>
</comment>
<dbReference type="Proteomes" id="UP000287394">
    <property type="component" value="Chromosome"/>
</dbReference>
<evidence type="ECO:0000313" key="3">
    <source>
        <dbReference type="Proteomes" id="UP000287394"/>
    </source>
</evidence>
<organism evidence="2 3">
    <name type="scientific">Capsulimonas corticalis</name>
    <dbReference type="NCBI Taxonomy" id="2219043"/>
    <lineage>
        <taxon>Bacteria</taxon>
        <taxon>Bacillati</taxon>
        <taxon>Armatimonadota</taxon>
        <taxon>Armatimonadia</taxon>
        <taxon>Capsulimonadales</taxon>
        <taxon>Capsulimonadaceae</taxon>
        <taxon>Capsulimonas</taxon>
    </lineage>
</organism>
<dbReference type="InterPro" id="IPR043129">
    <property type="entry name" value="ATPase_NBD"/>
</dbReference>
<dbReference type="Pfam" id="PF03702">
    <property type="entry name" value="AnmK"/>
    <property type="match status" value="1"/>
</dbReference>
<dbReference type="RefSeq" id="WP_119322312.1">
    <property type="nucleotide sequence ID" value="NZ_AP025739.1"/>
</dbReference>
<accession>A0A402CYD5</accession>
<dbReference type="PANTHER" id="PTHR30605:SF0">
    <property type="entry name" value="ANHYDRO-N-ACETYLMURAMIC ACID KINASE"/>
    <property type="match status" value="1"/>
</dbReference>
<comment type="function">
    <text evidence="1">Catalyzes the specific phosphorylation of 1,6-anhydro-N-acetylmuramic acid (anhMurNAc) with the simultaneous cleavage of the 1,6-anhydro ring, generating MurNAc-6-P. Is required for the utilization of anhMurNAc either imported from the medium or derived from its own cell wall murein, and thus plays a role in cell wall recycling.</text>
</comment>
<dbReference type="NCBIfam" id="NF007148">
    <property type="entry name" value="PRK09585.3-2"/>
    <property type="match status" value="1"/>
</dbReference>
<dbReference type="SUPFAM" id="SSF53067">
    <property type="entry name" value="Actin-like ATPase domain"/>
    <property type="match status" value="1"/>
</dbReference>
<comment type="similarity">
    <text evidence="1">Belongs to the anhydro-N-acetylmuramic acid kinase family.</text>
</comment>
<gene>
    <name evidence="1 2" type="primary">anmK</name>
    <name evidence="2" type="ORF">CCAX7_34560</name>
</gene>
<dbReference type="EC" id="2.7.1.170" evidence="1"/>
<name>A0A402CYD5_9BACT</name>
<keyword evidence="1 2" id="KW-0418">Kinase</keyword>
<feature type="binding site" evidence="1">
    <location>
        <begin position="10"/>
        <end position="17"/>
    </location>
    <ligand>
        <name>ATP</name>
        <dbReference type="ChEBI" id="CHEBI:30616"/>
    </ligand>
</feature>
<keyword evidence="1" id="KW-0808">Transferase</keyword>
<sequence length="381" mass="38602">MALFCGVMSGTSMDGVDVAFAEINILSADAQRPSFEVHLTADYAVPYSADLRDRLLRLRGGAPTSIAEVCALHHTLGAVYADAIEHAAQDAAIDLATIAAVGLHGQTVWHSPPSTTPATPGTLQIGQPATIAERLGVTVVSDFRARDIAAGGEGAPLIPFADYVLLGSPTETRVILNIGGIANLTYLPAGGSLADIIAFDTGPGNTLIDGAAQRLLGASRDNGGQAALSGRVQERAVAEALAHPYFQAPPPKSTGPELFNEVFLGKVLQACADCRPEDKLATLAAITTRSIAAAILALPAPPARMIVGGGGTQNAALMQGLATALPGTEVQTHEALGISSASKEALAFAVLAAARVNGIAASAPTATGARAARLLGCLTAG</sequence>